<dbReference type="GO" id="GO:0003677">
    <property type="term" value="F:DNA binding"/>
    <property type="evidence" value="ECO:0007669"/>
    <property type="project" value="InterPro"/>
</dbReference>
<feature type="domain" description="Restriction endonuclease type IV Mrr" evidence="2">
    <location>
        <begin position="209"/>
        <end position="321"/>
    </location>
</feature>
<comment type="caution">
    <text evidence="3">The sequence shown here is derived from an EMBL/GenBank/DDBJ whole genome shotgun (WGS) entry which is preliminary data.</text>
</comment>
<reference evidence="3 4" key="1">
    <citation type="submission" date="2017-07" db="EMBL/GenBank/DDBJ databases">
        <title>Draft whole genome sequences of clinical Proprionibacteriaceae strains.</title>
        <authorList>
            <person name="Bernier A.-M."/>
            <person name="Bernard K."/>
            <person name="Domingo M.-C."/>
        </authorList>
    </citation>
    <scope>NUCLEOTIDE SEQUENCE [LARGE SCALE GENOMIC DNA]</scope>
    <source>
        <strain evidence="3 4">NML 150081</strain>
    </source>
</reference>
<dbReference type="AlphaFoldDB" id="A0A255EMD6"/>
<dbReference type="InterPro" id="IPR011856">
    <property type="entry name" value="tRNA_endonuc-like_dom_sf"/>
</dbReference>
<dbReference type="RefSeq" id="WP_094452348.1">
    <property type="nucleotide sequence ID" value="NZ_NMVJ01000001.1"/>
</dbReference>
<keyword evidence="3" id="KW-0255">Endonuclease</keyword>
<evidence type="ECO:0000313" key="3">
    <source>
        <dbReference type="EMBL" id="OYN92370.1"/>
    </source>
</evidence>
<dbReference type="PIRSF" id="PIRSF031853">
    <property type="entry name" value="UPC031853"/>
    <property type="match status" value="1"/>
</dbReference>
<keyword evidence="3" id="KW-0540">Nuclease</keyword>
<dbReference type="InterPro" id="IPR011335">
    <property type="entry name" value="Restrct_endonuc-II-like"/>
</dbReference>
<evidence type="ECO:0000259" key="2">
    <source>
        <dbReference type="Pfam" id="PF04471"/>
    </source>
</evidence>
<protein>
    <submittedName>
        <fullName evidence="3">Restriction endonuclease</fullName>
    </submittedName>
</protein>
<keyword evidence="4" id="KW-1185">Reference proteome</keyword>
<dbReference type="Gene3D" id="3.40.1350.10">
    <property type="match status" value="1"/>
</dbReference>
<dbReference type="PANTHER" id="PTHR30015">
    <property type="entry name" value="MRR RESTRICTION SYSTEM PROTEIN"/>
    <property type="match status" value="1"/>
</dbReference>
<evidence type="ECO:0000256" key="1">
    <source>
        <dbReference type="SAM" id="MobiDB-lite"/>
    </source>
</evidence>
<dbReference type="InterPro" id="IPR007560">
    <property type="entry name" value="Restrct_endonuc_IV_Mrr"/>
</dbReference>
<gene>
    <name evidence="3" type="ORF">CGZ91_02395</name>
</gene>
<name>A0A255EMD6_9ACTN</name>
<dbReference type="InterPro" id="IPR016984">
    <property type="entry name" value="UCP031853"/>
</dbReference>
<keyword evidence="3" id="KW-0378">Hydrolase</keyword>
<dbReference type="GO" id="GO:0009307">
    <property type="term" value="P:DNA restriction-modification system"/>
    <property type="evidence" value="ECO:0007669"/>
    <property type="project" value="InterPro"/>
</dbReference>
<dbReference type="PANTHER" id="PTHR30015:SF7">
    <property type="entry name" value="TYPE IV METHYL-DIRECTED RESTRICTION ENZYME ECOKMRR"/>
    <property type="match status" value="1"/>
</dbReference>
<dbReference type="Proteomes" id="UP000216300">
    <property type="component" value="Unassembled WGS sequence"/>
</dbReference>
<dbReference type="SUPFAM" id="SSF52980">
    <property type="entry name" value="Restriction endonuclease-like"/>
    <property type="match status" value="1"/>
</dbReference>
<dbReference type="Pfam" id="PF04471">
    <property type="entry name" value="Mrr_cat"/>
    <property type="match status" value="1"/>
</dbReference>
<sequence length="350" mass="38101">MAAWVVRAGGLGENEHWNIEHGRATIGWSEIGDLSGCQSRDDVRALVEAAYPEASLGRQTNHTGQLWAFRNSIKVGDLIVLPLKTKPGYIQFGRATGSYAYDPSQPDKSRRHHLPVKWASEPIAKTVLSEDLVYTLNGSMTVFQATRNGAAERLEAVAAGETDTGATPEANATTTQAPAPDSSLDVTDPETAPTIEAIRDRVRTHVAERFKEHQLTHLVADILTVLGFRCEVSPPGPDGGVDIVGGMGPLGLDAPTLIVEVKSEPSAIDVKVVRGLHSAMVQHKADQALLVAWGGVTKPARKEFQRDRTMLRVWDAEQLLDQLFATYERLPAATRAQIPLRQVWVLEDDA</sequence>
<dbReference type="InterPro" id="IPR052906">
    <property type="entry name" value="Type_IV_Methyl-Rstrct_Enzyme"/>
</dbReference>
<dbReference type="EMBL" id="NMVJ01000001">
    <property type="protein sequence ID" value="OYN92370.1"/>
    <property type="molecule type" value="Genomic_DNA"/>
</dbReference>
<dbReference type="GO" id="GO:0015666">
    <property type="term" value="F:restriction endodeoxyribonuclease activity"/>
    <property type="evidence" value="ECO:0007669"/>
    <property type="project" value="TreeGrafter"/>
</dbReference>
<feature type="region of interest" description="Disordered" evidence="1">
    <location>
        <begin position="160"/>
        <end position="189"/>
    </location>
</feature>
<organism evidence="3 4">
    <name type="scientific">Parenemella sanctibonifatiensis</name>
    <dbReference type="NCBI Taxonomy" id="2016505"/>
    <lineage>
        <taxon>Bacteria</taxon>
        <taxon>Bacillati</taxon>
        <taxon>Actinomycetota</taxon>
        <taxon>Actinomycetes</taxon>
        <taxon>Propionibacteriales</taxon>
        <taxon>Propionibacteriaceae</taxon>
        <taxon>Parenemella</taxon>
    </lineage>
</organism>
<evidence type="ECO:0000313" key="4">
    <source>
        <dbReference type="Proteomes" id="UP000216300"/>
    </source>
</evidence>
<accession>A0A255EMD6</accession>
<dbReference type="OrthoDB" id="9781481at2"/>
<proteinExistence type="predicted"/>